<dbReference type="InterPro" id="IPR002324">
    <property type="entry name" value="Cyt_c_ID"/>
</dbReference>
<keyword evidence="10" id="KW-1185">Reference proteome</keyword>
<gene>
    <name evidence="9" type="ORF">SAMN05443550_103369</name>
</gene>
<keyword evidence="3 6" id="KW-0479">Metal-binding</keyword>
<dbReference type="OrthoDB" id="9814063at2"/>
<evidence type="ECO:0000313" key="9">
    <source>
        <dbReference type="EMBL" id="SEA48140.1"/>
    </source>
</evidence>
<dbReference type="GO" id="GO:0020037">
    <property type="term" value="F:heme binding"/>
    <property type="evidence" value="ECO:0007669"/>
    <property type="project" value="InterPro"/>
</dbReference>
<name>A0A1H4BJ44_9SPHI</name>
<dbReference type="EMBL" id="FNRA01000003">
    <property type="protein sequence ID" value="SEA48140.1"/>
    <property type="molecule type" value="Genomic_DNA"/>
</dbReference>
<dbReference type="AlphaFoldDB" id="A0A1H4BJ44"/>
<keyword evidence="4" id="KW-0249">Electron transport</keyword>
<keyword evidence="5 6" id="KW-0408">Iron</keyword>
<keyword evidence="2 6" id="KW-0349">Heme</keyword>
<evidence type="ECO:0000256" key="6">
    <source>
        <dbReference type="PIRSR" id="PIRSR602324-1"/>
    </source>
</evidence>
<proteinExistence type="predicted"/>
<dbReference type="STRING" id="425514.SAMN05443550_103369"/>
<evidence type="ECO:0000256" key="2">
    <source>
        <dbReference type="ARBA" id="ARBA00022617"/>
    </source>
</evidence>
<dbReference type="Proteomes" id="UP000198850">
    <property type="component" value="Unassembled WGS sequence"/>
</dbReference>
<dbReference type="InterPro" id="IPR036909">
    <property type="entry name" value="Cyt_c-like_dom_sf"/>
</dbReference>
<evidence type="ECO:0000256" key="5">
    <source>
        <dbReference type="ARBA" id="ARBA00023004"/>
    </source>
</evidence>
<comment type="PTM">
    <text evidence="6">Binds 1 heme c group covalently per subunit.</text>
</comment>
<dbReference type="PRINTS" id="PR00606">
    <property type="entry name" value="CYTCHROMECID"/>
</dbReference>
<organism evidence="9 10">
    <name type="scientific">Pedobacter hartonius</name>
    <dbReference type="NCBI Taxonomy" id="425514"/>
    <lineage>
        <taxon>Bacteria</taxon>
        <taxon>Pseudomonadati</taxon>
        <taxon>Bacteroidota</taxon>
        <taxon>Sphingobacteriia</taxon>
        <taxon>Sphingobacteriales</taxon>
        <taxon>Sphingobacteriaceae</taxon>
        <taxon>Pedobacter</taxon>
    </lineage>
</organism>
<evidence type="ECO:0000256" key="3">
    <source>
        <dbReference type="ARBA" id="ARBA00022723"/>
    </source>
</evidence>
<dbReference type="RefSeq" id="WP_090555981.1">
    <property type="nucleotide sequence ID" value="NZ_FNRA01000003.1"/>
</dbReference>
<evidence type="ECO:0000256" key="1">
    <source>
        <dbReference type="ARBA" id="ARBA00022448"/>
    </source>
</evidence>
<dbReference type="Pfam" id="PF00034">
    <property type="entry name" value="Cytochrom_C"/>
    <property type="match status" value="1"/>
</dbReference>
<accession>A0A1H4BJ44</accession>
<evidence type="ECO:0000256" key="4">
    <source>
        <dbReference type="ARBA" id="ARBA00022982"/>
    </source>
</evidence>
<sequence>MKLKFIFSCCLFIAVLGSNDAVFSQTKKTAKTVTKVTTTTRSAAGKKDIEAGKMLISKSDCMGCHSLENKMVGPAYITIAQTYPMTDANVTALSQKIINGGSGKWGQIPMTPHPGITSPDAKKIVKYILSLKK</sequence>
<reference evidence="9 10" key="1">
    <citation type="submission" date="2016-10" db="EMBL/GenBank/DDBJ databases">
        <authorList>
            <person name="de Groot N.N."/>
        </authorList>
    </citation>
    <scope>NUCLEOTIDE SEQUENCE [LARGE SCALE GENOMIC DNA]</scope>
    <source>
        <strain evidence="9 10">DSM 19033</strain>
    </source>
</reference>
<evidence type="ECO:0000256" key="7">
    <source>
        <dbReference type="SAM" id="SignalP"/>
    </source>
</evidence>
<feature type="binding site" description="covalent" evidence="6">
    <location>
        <position position="61"/>
    </location>
    <ligand>
        <name>heme c</name>
        <dbReference type="ChEBI" id="CHEBI:61717"/>
    </ligand>
</feature>
<keyword evidence="1" id="KW-0813">Transport</keyword>
<keyword evidence="7" id="KW-0732">Signal</keyword>
<dbReference type="Gene3D" id="1.10.760.10">
    <property type="entry name" value="Cytochrome c-like domain"/>
    <property type="match status" value="1"/>
</dbReference>
<protein>
    <submittedName>
        <fullName evidence="9">Cytochrome c</fullName>
    </submittedName>
</protein>
<feature type="binding site" description="covalent" evidence="6">
    <location>
        <position position="65"/>
    </location>
    <ligand>
        <name>heme c</name>
        <dbReference type="ChEBI" id="CHEBI:61717"/>
    </ligand>
</feature>
<feature type="domain" description="Cytochrome c" evidence="8">
    <location>
        <begin position="47"/>
        <end position="132"/>
    </location>
</feature>
<dbReference type="InterPro" id="IPR009056">
    <property type="entry name" value="Cyt_c-like_dom"/>
</dbReference>
<evidence type="ECO:0000313" key="10">
    <source>
        <dbReference type="Proteomes" id="UP000198850"/>
    </source>
</evidence>
<feature type="chain" id="PRO_5011702407" evidence="7">
    <location>
        <begin position="21"/>
        <end position="133"/>
    </location>
</feature>
<evidence type="ECO:0000259" key="8">
    <source>
        <dbReference type="PROSITE" id="PS51007"/>
    </source>
</evidence>
<dbReference type="SUPFAM" id="SSF46626">
    <property type="entry name" value="Cytochrome c"/>
    <property type="match status" value="1"/>
</dbReference>
<feature type="binding site" description="covalent" evidence="6">
    <location>
        <position position="110"/>
    </location>
    <ligand>
        <name>heme c</name>
        <dbReference type="ChEBI" id="CHEBI:61717"/>
    </ligand>
</feature>
<dbReference type="GO" id="GO:0005506">
    <property type="term" value="F:iron ion binding"/>
    <property type="evidence" value="ECO:0007669"/>
    <property type="project" value="InterPro"/>
</dbReference>
<dbReference type="GO" id="GO:0009055">
    <property type="term" value="F:electron transfer activity"/>
    <property type="evidence" value="ECO:0007669"/>
    <property type="project" value="InterPro"/>
</dbReference>
<feature type="signal peptide" evidence="7">
    <location>
        <begin position="1"/>
        <end position="20"/>
    </location>
</feature>
<dbReference type="PROSITE" id="PS51007">
    <property type="entry name" value="CYTC"/>
    <property type="match status" value="1"/>
</dbReference>